<name>A0A328FJ18_9BACT</name>
<dbReference type="RefSeq" id="WP_111954349.1">
    <property type="nucleotide sequence ID" value="NZ_CP036313.1"/>
</dbReference>
<dbReference type="Pfam" id="PF00581">
    <property type="entry name" value="Rhodanese"/>
    <property type="match status" value="1"/>
</dbReference>
<accession>A0A328FJ18</accession>
<dbReference type="Proteomes" id="UP000293902">
    <property type="component" value="Chromosome"/>
</dbReference>
<protein>
    <submittedName>
        <fullName evidence="3">Rhodanese-like domain-containing protein</fullName>
    </submittedName>
</protein>
<keyword evidence="5" id="KW-1185">Reference proteome</keyword>
<dbReference type="SUPFAM" id="SSF52821">
    <property type="entry name" value="Rhodanese/Cell cycle control phosphatase"/>
    <property type="match status" value="1"/>
</dbReference>
<proteinExistence type="predicted"/>
<evidence type="ECO:0000259" key="1">
    <source>
        <dbReference type="PROSITE" id="PS50206"/>
    </source>
</evidence>
<reference evidence="3 4" key="1">
    <citation type="submission" date="2018-06" db="EMBL/GenBank/DDBJ databases">
        <title>Complete Genome Sequence of Desulfobacter hydrogenophilus (DSM3380).</title>
        <authorList>
            <person name="Marietou A."/>
            <person name="Schreiber L."/>
            <person name="Marshall I."/>
            <person name="Jorgensen B."/>
        </authorList>
    </citation>
    <scope>NUCLEOTIDE SEQUENCE [LARGE SCALE GENOMIC DNA]</scope>
    <source>
        <strain evidence="3 4">DSM 3380</strain>
    </source>
</reference>
<dbReference type="Proteomes" id="UP000248798">
    <property type="component" value="Unassembled WGS sequence"/>
</dbReference>
<dbReference type="SMART" id="SM00450">
    <property type="entry name" value="RHOD"/>
    <property type="match status" value="1"/>
</dbReference>
<evidence type="ECO:0000313" key="2">
    <source>
        <dbReference type="EMBL" id="QBH12750.1"/>
    </source>
</evidence>
<dbReference type="AlphaFoldDB" id="A0A328FJ18"/>
<dbReference type="InterPro" id="IPR001763">
    <property type="entry name" value="Rhodanese-like_dom"/>
</dbReference>
<gene>
    <name evidence="3" type="ORF">DO021_05020</name>
    <name evidence="2" type="ORF">EYB58_07410</name>
</gene>
<dbReference type="EMBL" id="QLNI01000008">
    <property type="protein sequence ID" value="RAM02987.1"/>
    <property type="molecule type" value="Genomic_DNA"/>
</dbReference>
<dbReference type="Gene3D" id="3.40.250.10">
    <property type="entry name" value="Rhodanese-like domain"/>
    <property type="match status" value="1"/>
</dbReference>
<sequence>MNDLNEIFKEMDFQFFGSGEHGMSIEGMRKVLGNDHFLFLDVRTNEEVNHLSFPFALHIPLNELPDRLDEVSRDKFIVTFCSSVFRGAMAYTYLLANGYEEVKGLTASSEDMAMAFKPGPLTKM</sequence>
<dbReference type="OrthoDB" id="9807812at2"/>
<organism evidence="3 4">
    <name type="scientific">Desulfobacter hydrogenophilus</name>
    <dbReference type="NCBI Taxonomy" id="2291"/>
    <lineage>
        <taxon>Bacteria</taxon>
        <taxon>Pseudomonadati</taxon>
        <taxon>Thermodesulfobacteriota</taxon>
        <taxon>Desulfobacteria</taxon>
        <taxon>Desulfobacterales</taxon>
        <taxon>Desulfobacteraceae</taxon>
        <taxon>Desulfobacter</taxon>
    </lineage>
</organism>
<reference evidence="2 5" key="2">
    <citation type="submission" date="2019-02" db="EMBL/GenBank/DDBJ databases">
        <title>Complete genome sequence of Desulfobacter hydrogenophilus AcRS1.</title>
        <authorList>
            <person name="Marietou A."/>
            <person name="Lund M.B."/>
            <person name="Marshall I.P.G."/>
            <person name="Schreiber L."/>
            <person name="Jorgensen B."/>
        </authorList>
    </citation>
    <scope>NUCLEOTIDE SEQUENCE [LARGE SCALE GENOMIC DNA]</scope>
    <source>
        <strain evidence="2 5">AcRS1</strain>
    </source>
</reference>
<feature type="domain" description="Rhodanese" evidence="1">
    <location>
        <begin position="33"/>
        <end position="108"/>
    </location>
</feature>
<evidence type="ECO:0000313" key="3">
    <source>
        <dbReference type="EMBL" id="RAM02987.1"/>
    </source>
</evidence>
<dbReference type="EMBL" id="CP036313">
    <property type="protein sequence ID" value="QBH12750.1"/>
    <property type="molecule type" value="Genomic_DNA"/>
</dbReference>
<evidence type="ECO:0000313" key="5">
    <source>
        <dbReference type="Proteomes" id="UP000293902"/>
    </source>
</evidence>
<dbReference type="PROSITE" id="PS50206">
    <property type="entry name" value="RHODANESE_3"/>
    <property type="match status" value="1"/>
</dbReference>
<evidence type="ECO:0000313" key="4">
    <source>
        <dbReference type="Proteomes" id="UP000248798"/>
    </source>
</evidence>
<dbReference type="InterPro" id="IPR036873">
    <property type="entry name" value="Rhodanese-like_dom_sf"/>
</dbReference>
<dbReference type="PANTHER" id="PTHR43031:SF1">
    <property type="entry name" value="PYRIDINE NUCLEOTIDE-DISULPHIDE OXIDOREDUCTASE"/>
    <property type="match status" value="1"/>
</dbReference>
<dbReference type="PANTHER" id="PTHR43031">
    <property type="entry name" value="FAD-DEPENDENT OXIDOREDUCTASE"/>
    <property type="match status" value="1"/>
</dbReference>
<dbReference type="InterPro" id="IPR050229">
    <property type="entry name" value="GlpE_sulfurtransferase"/>
</dbReference>